<sequence>MERVHGQELIFLIFFYFLTHSYAFFTPLDLGAAPWFKVVLSAGELLKGYDFLLKGEINL</sequence>
<keyword evidence="1" id="KW-0472">Membrane</keyword>
<keyword evidence="1" id="KW-0812">Transmembrane</keyword>
<protein>
    <submittedName>
        <fullName evidence="2">Uncharacterized protein</fullName>
    </submittedName>
</protein>
<evidence type="ECO:0000313" key="2">
    <source>
        <dbReference type="EMBL" id="RGM00069.1"/>
    </source>
</evidence>
<dbReference type="AlphaFoldDB" id="A0A3E4U2I5"/>
<name>A0A3E4U2I5_9FIRM</name>
<gene>
    <name evidence="2" type="ORF">DXC39_21360</name>
</gene>
<feature type="transmembrane region" description="Helical" evidence="1">
    <location>
        <begin position="9"/>
        <end position="28"/>
    </location>
</feature>
<organism evidence="2 3">
    <name type="scientific">Hungatella hathewayi</name>
    <dbReference type="NCBI Taxonomy" id="154046"/>
    <lineage>
        <taxon>Bacteria</taxon>
        <taxon>Bacillati</taxon>
        <taxon>Bacillota</taxon>
        <taxon>Clostridia</taxon>
        <taxon>Lachnospirales</taxon>
        <taxon>Lachnospiraceae</taxon>
        <taxon>Hungatella</taxon>
    </lineage>
</organism>
<evidence type="ECO:0000256" key="1">
    <source>
        <dbReference type="SAM" id="Phobius"/>
    </source>
</evidence>
<keyword evidence="1" id="KW-1133">Transmembrane helix</keyword>
<evidence type="ECO:0000313" key="3">
    <source>
        <dbReference type="Proteomes" id="UP000261257"/>
    </source>
</evidence>
<proteinExistence type="predicted"/>
<accession>A0A3E4U2I5</accession>
<dbReference type="Proteomes" id="UP000261257">
    <property type="component" value="Unassembled WGS sequence"/>
</dbReference>
<reference evidence="2 3" key="1">
    <citation type="submission" date="2018-08" db="EMBL/GenBank/DDBJ databases">
        <title>A genome reference for cultivated species of the human gut microbiota.</title>
        <authorList>
            <person name="Zou Y."/>
            <person name="Xue W."/>
            <person name="Luo G."/>
        </authorList>
    </citation>
    <scope>NUCLEOTIDE SEQUENCE [LARGE SCALE GENOMIC DNA]</scope>
    <source>
        <strain evidence="2 3">TF05-11AC</strain>
    </source>
</reference>
<dbReference type="EMBL" id="QSSQ01000027">
    <property type="protein sequence ID" value="RGM00069.1"/>
    <property type="molecule type" value="Genomic_DNA"/>
</dbReference>
<comment type="caution">
    <text evidence="2">The sequence shown here is derived from an EMBL/GenBank/DDBJ whole genome shotgun (WGS) entry which is preliminary data.</text>
</comment>